<evidence type="ECO:0000256" key="1">
    <source>
        <dbReference type="SAM" id="Phobius"/>
    </source>
</evidence>
<name>A0A918ASA2_9PSEU</name>
<keyword evidence="1" id="KW-1133">Transmembrane helix</keyword>
<proteinExistence type="predicted"/>
<reference evidence="2" key="2">
    <citation type="submission" date="2020-09" db="EMBL/GenBank/DDBJ databases">
        <authorList>
            <person name="Sun Q."/>
            <person name="Ohkuma M."/>
        </authorList>
    </citation>
    <scope>NUCLEOTIDE SEQUENCE</scope>
    <source>
        <strain evidence="2">JCM 3313</strain>
    </source>
</reference>
<keyword evidence="3" id="KW-1185">Reference proteome</keyword>
<comment type="caution">
    <text evidence="2">The sequence shown here is derived from an EMBL/GenBank/DDBJ whole genome shotgun (WGS) entry which is preliminary data.</text>
</comment>
<dbReference type="AlphaFoldDB" id="A0A918ASA2"/>
<keyword evidence="1" id="KW-0812">Transmembrane</keyword>
<accession>A0A918ASA2</accession>
<sequence>MIVAIEDTRNEMSGRAGTVVQARRIRIGGSDDRRGLYALLVVALVLVLVIPFVVWRMTATNDPDTPLAVVTSVSLPADCDTGWVVPEPGDAVPRSERPAGAVLSSGGEVAVNVQGLTGRAVVLRKMEVEVVDRAPAMRGAFLQSGCGSDMTPRHYRLELSAGAPELLPGKETQPFPYKVAEADPEQFVITPFARAEHVRWRLHLHWSSGDEEGDLVVDDNGEPFGTTDTTATTGRFCLEEPDHRQWVPGC</sequence>
<dbReference type="Proteomes" id="UP000639606">
    <property type="component" value="Unassembled WGS sequence"/>
</dbReference>
<keyword evidence="1" id="KW-0472">Membrane</keyword>
<evidence type="ECO:0000313" key="3">
    <source>
        <dbReference type="Proteomes" id="UP000639606"/>
    </source>
</evidence>
<organism evidence="2 3">
    <name type="scientific">Saccharothrix coeruleofusca</name>
    <dbReference type="NCBI Taxonomy" id="33919"/>
    <lineage>
        <taxon>Bacteria</taxon>
        <taxon>Bacillati</taxon>
        <taxon>Actinomycetota</taxon>
        <taxon>Actinomycetes</taxon>
        <taxon>Pseudonocardiales</taxon>
        <taxon>Pseudonocardiaceae</taxon>
        <taxon>Saccharothrix</taxon>
    </lineage>
</organism>
<protein>
    <submittedName>
        <fullName evidence="2">Uncharacterized protein</fullName>
    </submittedName>
</protein>
<dbReference type="EMBL" id="BMRG01000017">
    <property type="protein sequence ID" value="GGP77286.1"/>
    <property type="molecule type" value="Genomic_DNA"/>
</dbReference>
<evidence type="ECO:0000313" key="2">
    <source>
        <dbReference type="EMBL" id="GGP77286.1"/>
    </source>
</evidence>
<feature type="transmembrane region" description="Helical" evidence="1">
    <location>
        <begin position="36"/>
        <end position="55"/>
    </location>
</feature>
<reference evidence="2" key="1">
    <citation type="journal article" date="2014" name="Int. J. Syst. Evol. Microbiol.">
        <title>Complete genome sequence of Corynebacterium casei LMG S-19264T (=DSM 44701T), isolated from a smear-ripened cheese.</title>
        <authorList>
            <consortium name="US DOE Joint Genome Institute (JGI-PGF)"/>
            <person name="Walter F."/>
            <person name="Albersmeier A."/>
            <person name="Kalinowski J."/>
            <person name="Ruckert C."/>
        </authorList>
    </citation>
    <scope>NUCLEOTIDE SEQUENCE</scope>
    <source>
        <strain evidence="2">JCM 3313</strain>
    </source>
</reference>
<gene>
    <name evidence="2" type="ORF">GCM10010185_58680</name>
</gene>